<evidence type="ECO:0000313" key="3">
    <source>
        <dbReference type="Proteomes" id="UP000009319"/>
    </source>
</evidence>
<protein>
    <submittedName>
        <fullName evidence="2">Putative membrane fusion protein, HlyD family</fullName>
    </submittedName>
</protein>
<gene>
    <name evidence="2" type="ORF">BN77_p10809</name>
</gene>
<dbReference type="SUPFAM" id="SSF111369">
    <property type="entry name" value="HlyD-like secretion proteins"/>
    <property type="match status" value="1"/>
</dbReference>
<comment type="caution">
    <text evidence="2">The sequence shown here is derived from an EMBL/GenBank/DDBJ whole genome shotgun (WGS) entry which is preliminary data.</text>
</comment>
<dbReference type="STRING" id="1211777.BN77_p10809"/>
<accession>K0Q3Q4</accession>
<evidence type="ECO:0000313" key="2">
    <source>
        <dbReference type="EMBL" id="CCM79525.1"/>
    </source>
</evidence>
<dbReference type="HOGENOM" id="CLU_055595_0_0_5"/>
<dbReference type="eggNOG" id="COG1566">
    <property type="taxonomic scope" value="Bacteria"/>
</dbReference>
<dbReference type="AlphaFoldDB" id="K0Q3Q4"/>
<dbReference type="EMBL" id="CANI01000045">
    <property type="protein sequence ID" value="CCM79525.1"/>
    <property type="molecule type" value="Genomic_DNA"/>
</dbReference>
<sequence>MRCLKSPPRASPKARRRYLPMFELMLCSLLTIFPDYLYKRYVQGKRIGYEINLYTMWYELRWGISACLMLTISLITLIFYFHPSTKNVTAVFRTVTILPETVGRVDEVFVGLNQKVEAGAPLFRLDDSQQRAALETARRKIAELDAEAKVAQTDLVTADGQIQEAQGALQVAIDEYELKAQLLTRDAVARREVDRLANTVESRKGALSSAIAKKDTLLAKIADLLPSQKASAEAALAQAQVELDKTLVRAGVAGTVQQFTLRPGDVVNTMIRPAGILVPATAGKGTLIAGFGQIEAQVMKRGMIAEATCIGKPFTIIPLVVTEVQDVIAAGQLRITDQLLDVQQLAQPGTLTVFLQPLFEGGLDDIPPGSSCIANAYTNNHDALADKNIGAMQWVFLHVVDTVGLVHAMILRIQALLLPVQTLVFSGH</sequence>
<reference evidence="2 3" key="1">
    <citation type="journal article" date="2013" name="Genome Announc.">
        <title>Draft Genome Sequence of Rhizobium mesoamericanum STM3625, a Nitrogen-Fixing Symbiont of Mimosa pudica Isolated in French Guiana (South America).</title>
        <authorList>
            <person name="Moulin L."/>
            <person name="Mornico D."/>
            <person name="Melkonian R."/>
            <person name="Klonowska A."/>
        </authorList>
    </citation>
    <scope>NUCLEOTIDE SEQUENCE [LARGE SCALE GENOMIC DNA]</scope>
    <source>
        <strain evidence="2 3">STM3625</strain>
    </source>
</reference>
<dbReference type="InterPro" id="IPR050393">
    <property type="entry name" value="MFP_Efflux_Pump"/>
</dbReference>
<organism evidence="2 3">
    <name type="scientific">Rhizobium mesoamericanum STM3625</name>
    <dbReference type="NCBI Taxonomy" id="1211777"/>
    <lineage>
        <taxon>Bacteria</taxon>
        <taxon>Pseudomonadati</taxon>
        <taxon>Pseudomonadota</taxon>
        <taxon>Alphaproteobacteria</taxon>
        <taxon>Hyphomicrobiales</taxon>
        <taxon>Rhizobiaceae</taxon>
        <taxon>Rhizobium/Agrobacterium group</taxon>
        <taxon>Rhizobium</taxon>
    </lineage>
</organism>
<keyword evidence="1" id="KW-1133">Transmembrane helix</keyword>
<feature type="transmembrane region" description="Helical" evidence="1">
    <location>
        <begin position="62"/>
        <end position="81"/>
    </location>
</feature>
<proteinExistence type="predicted"/>
<dbReference type="PANTHER" id="PTHR30367:SF12">
    <property type="entry name" value="P-HYDROXYBENZOIC ACID EFFLUX PUMP SUBUNIT AAEA"/>
    <property type="match status" value="1"/>
</dbReference>
<keyword evidence="3" id="KW-1185">Reference proteome</keyword>
<keyword evidence="1" id="KW-0812">Transmembrane</keyword>
<evidence type="ECO:0000256" key="1">
    <source>
        <dbReference type="SAM" id="Phobius"/>
    </source>
</evidence>
<feature type="transmembrane region" description="Helical" evidence="1">
    <location>
        <begin position="21"/>
        <end position="38"/>
    </location>
</feature>
<dbReference type="Proteomes" id="UP000009319">
    <property type="component" value="Unassembled WGS sequence"/>
</dbReference>
<dbReference type="Gene3D" id="2.40.50.100">
    <property type="match status" value="1"/>
</dbReference>
<name>K0Q3Q4_9HYPH</name>
<dbReference type="PANTHER" id="PTHR30367">
    <property type="entry name" value="P-HYDROXYBENZOIC ACID EFFLUX PUMP SUBUNIT AAEA-RELATED"/>
    <property type="match status" value="1"/>
</dbReference>
<keyword evidence="1" id="KW-0472">Membrane</keyword>
<dbReference type="Gene3D" id="1.10.287.470">
    <property type="entry name" value="Helix hairpin bin"/>
    <property type="match status" value="1"/>
</dbReference>